<protein>
    <submittedName>
        <fullName evidence="1">Uncharacterized protein</fullName>
    </submittedName>
</protein>
<reference evidence="1 2" key="1">
    <citation type="journal article" date="2018" name="New Phytol.">
        <title>Phylogenomics of Endogonaceae and evolution of mycorrhizas within Mucoromycota.</title>
        <authorList>
            <person name="Chang Y."/>
            <person name="Desiro A."/>
            <person name="Na H."/>
            <person name="Sandor L."/>
            <person name="Lipzen A."/>
            <person name="Clum A."/>
            <person name="Barry K."/>
            <person name="Grigoriev I.V."/>
            <person name="Martin F.M."/>
            <person name="Stajich J.E."/>
            <person name="Smith M.E."/>
            <person name="Bonito G."/>
            <person name="Spatafora J.W."/>
        </authorList>
    </citation>
    <scope>NUCLEOTIDE SEQUENCE [LARGE SCALE GENOMIC DNA]</scope>
    <source>
        <strain evidence="1 2">AD002</strain>
    </source>
</reference>
<organism evidence="1 2">
    <name type="scientific">Jimgerdemannia flammicorona</name>
    <dbReference type="NCBI Taxonomy" id="994334"/>
    <lineage>
        <taxon>Eukaryota</taxon>
        <taxon>Fungi</taxon>
        <taxon>Fungi incertae sedis</taxon>
        <taxon>Mucoromycota</taxon>
        <taxon>Mucoromycotina</taxon>
        <taxon>Endogonomycetes</taxon>
        <taxon>Endogonales</taxon>
        <taxon>Endogonaceae</taxon>
        <taxon>Jimgerdemannia</taxon>
    </lineage>
</organism>
<accession>A0A433QS73</accession>
<gene>
    <name evidence="1" type="ORF">BC938DRAFT_474921</name>
</gene>
<name>A0A433QS73_9FUNG</name>
<evidence type="ECO:0000313" key="2">
    <source>
        <dbReference type="Proteomes" id="UP000274822"/>
    </source>
</evidence>
<sequence>MAFPILFTRDQ</sequence>
<keyword evidence="2" id="KW-1185">Reference proteome</keyword>
<dbReference type="Proteomes" id="UP000274822">
    <property type="component" value="Unassembled WGS sequence"/>
</dbReference>
<comment type="caution">
    <text evidence="1">The sequence shown here is derived from an EMBL/GenBank/DDBJ whole genome shotgun (WGS) entry which is preliminary data.</text>
</comment>
<proteinExistence type="predicted"/>
<evidence type="ECO:0000313" key="1">
    <source>
        <dbReference type="EMBL" id="RUS32608.1"/>
    </source>
</evidence>
<dbReference type="EMBL" id="RBNJ01001930">
    <property type="protein sequence ID" value="RUS32608.1"/>
    <property type="molecule type" value="Genomic_DNA"/>
</dbReference>